<keyword evidence="2" id="KW-0732">Signal</keyword>
<feature type="compositionally biased region" description="Low complexity" evidence="1">
    <location>
        <begin position="29"/>
        <end position="38"/>
    </location>
</feature>
<dbReference type="Gene3D" id="2.120.10.30">
    <property type="entry name" value="TolB, C-terminal domain"/>
    <property type="match status" value="1"/>
</dbReference>
<accession>A0A4Z1E159</accession>
<evidence type="ECO:0000313" key="5">
    <source>
        <dbReference type="Proteomes" id="UP000297318"/>
    </source>
</evidence>
<organism evidence="4 5">
    <name type="scientific">Serinibacter arcticus</name>
    <dbReference type="NCBI Taxonomy" id="1655435"/>
    <lineage>
        <taxon>Bacteria</taxon>
        <taxon>Bacillati</taxon>
        <taxon>Actinomycetota</taxon>
        <taxon>Actinomycetes</taxon>
        <taxon>Micrococcales</taxon>
        <taxon>Beutenbergiaceae</taxon>
        <taxon>Serinibacter</taxon>
    </lineage>
</organism>
<dbReference type="PANTHER" id="PTHR19328:SF13">
    <property type="entry name" value="HIPL1 PROTEIN"/>
    <property type="match status" value="1"/>
</dbReference>
<keyword evidence="5" id="KW-1185">Reference proteome</keyword>
<evidence type="ECO:0000313" key="4">
    <source>
        <dbReference type="EMBL" id="TGO04213.1"/>
    </source>
</evidence>
<proteinExistence type="predicted"/>
<dbReference type="EMBL" id="RHPJ01000004">
    <property type="protein sequence ID" value="TGO04213.1"/>
    <property type="molecule type" value="Genomic_DNA"/>
</dbReference>
<name>A0A4Z1E159_9MICO</name>
<evidence type="ECO:0000256" key="1">
    <source>
        <dbReference type="SAM" id="MobiDB-lite"/>
    </source>
</evidence>
<dbReference type="InterPro" id="IPR011041">
    <property type="entry name" value="Quinoprot_gluc/sorb_DH_b-prop"/>
</dbReference>
<reference evidence="4 5" key="1">
    <citation type="submission" date="2018-11" db="EMBL/GenBank/DDBJ databases">
        <title>Complete genome sequencing of the Actinobacteria Serinibacter sp. K3-2.</title>
        <authorList>
            <person name="Rakitin A.L."/>
            <person name="Beletsky A.V."/>
            <person name="Mardanov A.V."/>
            <person name="Ravin N.V."/>
            <person name="Gromova A.S."/>
            <person name="Filippova S.N."/>
            <person name="Gal'Chenko V.F."/>
        </authorList>
    </citation>
    <scope>NUCLEOTIDE SEQUENCE [LARGE SCALE GENOMIC DNA]</scope>
    <source>
        <strain evidence="4 5">K3-2</strain>
    </source>
</reference>
<feature type="compositionally biased region" description="Low complexity" evidence="1">
    <location>
        <begin position="51"/>
        <end position="68"/>
    </location>
</feature>
<sequence length="409" mass="41053">MSRRRTTALLAVAALGLTAACAPSDDEGTTGAPTSTGPSEPPAVAPSDDGATTAPTETSSAPEAAATAAPVEQVTVTATLATGLAAPWGLAVLPDGGALVTLRDEARAVVVSSDGEVLDVTGAGADQLAEQTAPGGEGGLLGVAVLPGGTEASVEVVLYRTGQDDNAVLRGTLTGTELGDLTPVVEGIPRARTHNGGQVAVGPDGLLYVSTGDAGEPDRAQDPDSLGGKILRVTLDGEPAPDNPEPGSPVFSLGHRNVQGLGWSADGVMYASEFGQNTLDEVNRVVAGGNYGWPLVEGDDVAGGADEATLAELVAPVATWATDVASPSGLAVTPEGVWLAGLQGQRLWLVPTGADGAAAAEPRDFLTGELGRLRAVVAAGERELWVLTNATDGRGDPGPEDDRLVRVTY</sequence>
<evidence type="ECO:0000256" key="2">
    <source>
        <dbReference type="SAM" id="SignalP"/>
    </source>
</evidence>
<dbReference type="PANTHER" id="PTHR19328">
    <property type="entry name" value="HEDGEHOG-INTERACTING PROTEIN"/>
    <property type="match status" value="1"/>
</dbReference>
<comment type="caution">
    <text evidence="4">The sequence shown here is derived from an EMBL/GenBank/DDBJ whole genome shotgun (WGS) entry which is preliminary data.</text>
</comment>
<gene>
    <name evidence="4" type="ORF">SERN_2804</name>
</gene>
<dbReference type="Pfam" id="PF07995">
    <property type="entry name" value="GSDH"/>
    <property type="match status" value="1"/>
</dbReference>
<protein>
    <recommendedName>
        <fullName evidence="3">Glucose/Sorbosone dehydrogenase domain-containing protein</fullName>
    </recommendedName>
</protein>
<dbReference type="Proteomes" id="UP000297318">
    <property type="component" value="Unassembled WGS sequence"/>
</dbReference>
<feature type="chain" id="PRO_5039555522" description="Glucose/Sorbosone dehydrogenase domain-containing protein" evidence="2">
    <location>
        <begin position="25"/>
        <end position="409"/>
    </location>
</feature>
<feature type="signal peptide" evidence="2">
    <location>
        <begin position="1"/>
        <end position="24"/>
    </location>
</feature>
<dbReference type="SUPFAM" id="SSF50952">
    <property type="entry name" value="Soluble quinoprotein glucose dehydrogenase"/>
    <property type="match status" value="1"/>
</dbReference>
<dbReference type="AlphaFoldDB" id="A0A4Z1E159"/>
<dbReference type="PROSITE" id="PS51257">
    <property type="entry name" value="PROKAR_LIPOPROTEIN"/>
    <property type="match status" value="1"/>
</dbReference>
<dbReference type="OrthoDB" id="9770043at2"/>
<evidence type="ECO:0000259" key="3">
    <source>
        <dbReference type="Pfam" id="PF07995"/>
    </source>
</evidence>
<feature type="domain" description="Glucose/Sorbosone dehydrogenase" evidence="3">
    <location>
        <begin position="85"/>
        <end position="394"/>
    </location>
</feature>
<dbReference type="InterPro" id="IPR011042">
    <property type="entry name" value="6-blade_b-propeller_TolB-like"/>
</dbReference>
<feature type="region of interest" description="Disordered" evidence="1">
    <location>
        <begin position="20"/>
        <end position="68"/>
    </location>
</feature>
<dbReference type="InterPro" id="IPR012938">
    <property type="entry name" value="Glc/Sorbosone_DH"/>
</dbReference>
<dbReference type="RefSeq" id="WP_135850794.1">
    <property type="nucleotide sequence ID" value="NZ_RHPJ01000004.1"/>
</dbReference>